<dbReference type="GO" id="GO:0045296">
    <property type="term" value="F:cadherin binding"/>
    <property type="evidence" value="ECO:0007669"/>
    <property type="project" value="TreeGrafter"/>
</dbReference>
<dbReference type="PANTHER" id="PTHR24027:SF422">
    <property type="entry name" value="CADHERIN DOMAIN-CONTAINING PROTEIN"/>
    <property type="match status" value="1"/>
</dbReference>
<evidence type="ECO:0000256" key="3">
    <source>
        <dbReference type="ARBA" id="ARBA00022729"/>
    </source>
</evidence>
<keyword evidence="7" id="KW-0472">Membrane</keyword>
<gene>
    <name evidence="10" type="ORF">BYL167_LOCUS54655</name>
</gene>
<dbReference type="InterPro" id="IPR002126">
    <property type="entry name" value="Cadherin-like_dom"/>
</dbReference>
<dbReference type="GO" id="GO:0016477">
    <property type="term" value="P:cell migration"/>
    <property type="evidence" value="ECO:0007669"/>
    <property type="project" value="TreeGrafter"/>
</dbReference>
<dbReference type="GO" id="GO:0007156">
    <property type="term" value="P:homophilic cell adhesion via plasma membrane adhesion molecules"/>
    <property type="evidence" value="ECO:0007669"/>
    <property type="project" value="InterPro"/>
</dbReference>
<reference evidence="10" key="1">
    <citation type="submission" date="2021-02" db="EMBL/GenBank/DDBJ databases">
        <authorList>
            <person name="Nowell W R."/>
        </authorList>
    </citation>
    <scope>NUCLEOTIDE SEQUENCE</scope>
</reference>
<dbReference type="GO" id="GO:0005912">
    <property type="term" value="C:adherens junction"/>
    <property type="evidence" value="ECO:0007669"/>
    <property type="project" value="TreeGrafter"/>
</dbReference>
<dbReference type="Gene3D" id="2.60.40.60">
    <property type="entry name" value="Cadherins"/>
    <property type="match status" value="3"/>
</dbReference>
<feature type="domain" description="Cadherin" evidence="9">
    <location>
        <begin position="175"/>
        <end position="265"/>
    </location>
</feature>
<keyword evidence="6" id="KW-1133">Transmembrane helix</keyword>
<evidence type="ECO:0000256" key="1">
    <source>
        <dbReference type="ARBA" id="ARBA00004167"/>
    </source>
</evidence>
<dbReference type="SUPFAM" id="SSF49313">
    <property type="entry name" value="Cadherin-like"/>
    <property type="match status" value="4"/>
</dbReference>
<dbReference type="SMART" id="SM00112">
    <property type="entry name" value="CA"/>
    <property type="match status" value="2"/>
</dbReference>
<proteinExistence type="predicted"/>
<keyword evidence="5 8" id="KW-0106">Calcium</keyword>
<organism evidence="10 11">
    <name type="scientific">Rotaria magnacalcarata</name>
    <dbReference type="NCBI Taxonomy" id="392030"/>
    <lineage>
        <taxon>Eukaryota</taxon>
        <taxon>Metazoa</taxon>
        <taxon>Spiralia</taxon>
        <taxon>Gnathifera</taxon>
        <taxon>Rotifera</taxon>
        <taxon>Eurotatoria</taxon>
        <taxon>Bdelloidea</taxon>
        <taxon>Philodinida</taxon>
        <taxon>Philodinidae</taxon>
        <taxon>Rotaria</taxon>
    </lineage>
</organism>
<evidence type="ECO:0000256" key="7">
    <source>
        <dbReference type="ARBA" id="ARBA00023136"/>
    </source>
</evidence>
<name>A0A8S3DGZ5_9BILA</name>
<evidence type="ECO:0000313" key="11">
    <source>
        <dbReference type="Proteomes" id="UP000681967"/>
    </source>
</evidence>
<dbReference type="GO" id="GO:0000902">
    <property type="term" value="P:cell morphogenesis"/>
    <property type="evidence" value="ECO:0007669"/>
    <property type="project" value="TreeGrafter"/>
</dbReference>
<dbReference type="InterPro" id="IPR039808">
    <property type="entry name" value="Cadherin"/>
</dbReference>
<protein>
    <recommendedName>
        <fullName evidence="9">Cadherin domain-containing protein</fullName>
    </recommendedName>
</protein>
<dbReference type="GO" id="GO:0034332">
    <property type="term" value="P:adherens junction organization"/>
    <property type="evidence" value="ECO:0007669"/>
    <property type="project" value="TreeGrafter"/>
</dbReference>
<evidence type="ECO:0000256" key="8">
    <source>
        <dbReference type="PROSITE-ProRule" id="PRU00043"/>
    </source>
</evidence>
<evidence type="ECO:0000256" key="2">
    <source>
        <dbReference type="ARBA" id="ARBA00022692"/>
    </source>
</evidence>
<feature type="non-terminal residue" evidence="10">
    <location>
        <position position="1"/>
    </location>
</feature>
<evidence type="ECO:0000259" key="9">
    <source>
        <dbReference type="PROSITE" id="PS50268"/>
    </source>
</evidence>
<dbReference type="GO" id="GO:0016342">
    <property type="term" value="C:catenin complex"/>
    <property type="evidence" value="ECO:0007669"/>
    <property type="project" value="TreeGrafter"/>
</dbReference>
<dbReference type="CDD" id="cd11304">
    <property type="entry name" value="Cadherin_repeat"/>
    <property type="match status" value="2"/>
</dbReference>
<dbReference type="GO" id="GO:0007043">
    <property type="term" value="P:cell-cell junction assembly"/>
    <property type="evidence" value="ECO:0007669"/>
    <property type="project" value="TreeGrafter"/>
</dbReference>
<keyword evidence="4" id="KW-0677">Repeat</keyword>
<dbReference type="EMBL" id="CAJOBH010194965">
    <property type="protein sequence ID" value="CAF4973228.1"/>
    <property type="molecule type" value="Genomic_DNA"/>
</dbReference>
<dbReference type="PANTHER" id="PTHR24027">
    <property type="entry name" value="CADHERIN-23"/>
    <property type="match status" value="1"/>
</dbReference>
<dbReference type="GO" id="GO:0008013">
    <property type="term" value="F:beta-catenin binding"/>
    <property type="evidence" value="ECO:0007669"/>
    <property type="project" value="TreeGrafter"/>
</dbReference>
<dbReference type="GO" id="GO:0016339">
    <property type="term" value="P:calcium-dependent cell-cell adhesion via plasma membrane cell adhesion molecules"/>
    <property type="evidence" value="ECO:0007669"/>
    <property type="project" value="TreeGrafter"/>
</dbReference>
<dbReference type="AlphaFoldDB" id="A0A8S3DGZ5"/>
<evidence type="ECO:0000313" key="10">
    <source>
        <dbReference type="EMBL" id="CAF4973228.1"/>
    </source>
</evidence>
<dbReference type="PROSITE" id="PS50268">
    <property type="entry name" value="CADHERIN_2"/>
    <property type="match status" value="2"/>
</dbReference>
<dbReference type="InterPro" id="IPR015919">
    <property type="entry name" value="Cadherin-like_sf"/>
</dbReference>
<evidence type="ECO:0000256" key="6">
    <source>
        <dbReference type="ARBA" id="ARBA00022989"/>
    </source>
</evidence>
<evidence type="ECO:0000256" key="5">
    <source>
        <dbReference type="ARBA" id="ARBA00022837"/>
    </source>
</evidence>
<dbReference type="Proteomes" id="UP000681967">
    <property type="component" value="Unassembled WGS sequence"/>
</dbReference>
<sequence length="463" mass="53457">MNDLILLIEIENSRCLVTFNGFSSIPYMMIRKGSNLDREIEKLTDFKKQSGLVQLRNGYLINFDIISRKAPLFSQKSYTFSLDITNNTNKTIFIGQISAQPYNINRSRLVYQFVSPVKHFIINPDNGIIEYMSNNYNDNKTIVEYQIIARDLIYQQNTTINITIHILKPEFISLTSLIYFLKISEILPPGSVIFQPNISNAENLQYSLHGSNSDLFTIDSNTGQVTLINYLSDQFYSFKIHISPINKILIIKLTVLDYNNHRPIFSNFPLNLTISSEDIFVTKLSAYDLDASDNENLKFYLLDKNQRNFFSINEKTGIITQNSSSNQTFIRLEIAVSDGLYLTKTHLSITIRYYSKHRPTFSSDEYAFEYNKILGQILAHDSDPDDQIVYKLYLEPDGVTIDPYSGLIMIHRDVFPRTIEFFASASDYAQQIVYTKIRIIFPIQPQFTSNLYFISLTPPMKIP</sequence>
<dbReference type="GO" id="GO:0005509">
    <property type="term" value="F:calcium ion binding"/>
    <property type="evidence" value="ECO:0007669"/>
    <property type="project" value="UniProtKB-UniRule"/>
</dbReference>
<keyword evidence="2" id="KW-0812">Transmembrane</keyword>
<comment type="caution">
    <text evidence="10">The sequence shown here is derived from an EMBL/GenBank/DDBJ whole genome shotgun (WGS) entry which is preliminary data.</text>
</comment>
<comment type="subcellular location">
    <subcellularLocation>
        <location evidence="1">Membrane</location>
        <topology evidence="1">Single-pass membrane protein</topology>
    </subcellularLocation>
</comment>
<accession>A0A8S3DGZ5</accession>
<feature type="domain" description="Cadherin" evidence="9">
    <location>
        <begin position="281"/>
        <end position="361"/>
    </location>
</feature>
<dbReference type="GO" id="GO:0044331">
    <property type="term" value="P:cell-cell adhesion mediated by cadherin"/>
    <property type="evidence" value="ECO:0007669"/>
    <property type="project" value="TreeGrafter"/>
</dbReference>
<evidence type="ECO:0000256" key="4">
    <source>
        <dbReference type="ARBA" id="ARBA00022737"/>
    </source>
</evidence>
<keyword evidence="3" id="KW-0732">Signal</keyword>